<feature type="non-terminal residue" evidence="1">
    <location>
        <position position="1"/>
    </location>
</feature>
<accession>A0A0C9Z6I2</accession>
<dbReference type="Proteomes" id="UP000054018">
    <property type="component" value="Unassembled WGS sequence"/>
</dbReference>
<dbReference type="OrthoDB" id="2662332at2759"/>
<feature type="non-terminal residue" evidence="1">
    <location>
        <position position="206"/>
    </location>
</feature>
<dbReference type="EMBL" id="KN833814">
    <property type="protein sequence ID" value="KIK18002.1"/>
    <property type="molecule type" value="Genomic_DNA"/>
</dbReference>
<evidence type="ECO:0000313" key="1">
    <source>
        <dbReference type="EMBL" id="KIK18002.1"/>
    </source>
</evidence>
<dbReference type="STRING" id="765257.A0A0C9Z6I2"/>
<evidence type="ECO:0000313" key="2">
    <source>
        <dbReference type="Proteomes" id="UP000054018"/>
    </source>
</evidence>
<organism evidence="1 2">
    <name type="scientific">Pisolithus microcarpus 441</name>
    <dbReference type="NCBI Taxonomy" id="765257"/>
    <lineage>
        <taxon>Eukaryota</taxon>
        <taxon>Fungi</taxon>
        <taxon>Dikarya</taxon>
        <taxon>Basidiomycota</taxon>
        <taxon>Agaricomycotina</taxon>
        <taxon>Agaricomycetes</taxon>
        <taxon>Agaricomycetidae</taxon>
        <taxon>Boletales</taxon>
        <taxon>Sclerodermatineae</taxon>
        <taxon>Pisolithaceae</taxon>
        <taxon>Pisolithus</taxon>
    </lineage>
</organism>
<proteinExistence type="predicted"/>
<gene>
    <name evidence="1" type="ORF">PISMIDRAFT_71937</name>
</gene>
<keyword evidence="2" id="KW-1185">Reference proteome</keyword>
<sequence>MPDVSALQERCNVLEQQLTKVTMERDTVKSLFDQLASAVQIPLADPSNLAGLPFYLEKPNEKPPTRNSHPSVRFWRQQDYEEWLDTPEALISSNGKYSFLEDEDGKSLPADTLKAIRKAIRAGWTELVNRNMAPKTWGKASASARQIFHRILQRDFPLFKLAENGWKLEYLCTKTYSAWSKHHLDDNGHWKKVIKDEDGADSDSDS</sequence>
<reference evidence="2" key="2">
    <citation type="submission" date="2015-01" db="EMBL/GenBank/DDBJ databases">
        <title>Evolutionary Origins and Diversification of the Mycorrhizal Mutualists.</title>
        <authorList>
            <consortium name="DOE Joint Genome Institute"/>
            <consortium name="Mycorrhizal Genomics Consortium"/>
            <person name="Kohler A."/>
            <person name="Kuo A."/>
            <person name="Nagy L.G."/>
            <person name="Floudas D."/>
            <person name="Copeland A."/>
            <person name="Barry K.W."/>
            <person name="Cichocki N."/>
            <person name="Veneault-Fourrey C."/>
            <person name="LaButti K."/>
            <person name="Lindquist E.A."/>
            <person name="Lipzen A."/>
            <person name="Lundell T."/>
            <person name="Morin E."/>
            <person name="Murat C."/>
            <person name="Riley R."/>
            <person name="Ohm R."/>
            <person name="Sun H."/>
            <person name="Tunlid A."/>
            <person name="Henrissat B."/>
            <person name="Grigoriev I.V."/>
            <person name="Hibbett D.S."/>
            <person name="Martin F."/>
        </authorList>
    </citation>
    <scope>NUCLEOTIDE SEQUENCE [LARGE SCALE GENOMIC DNA]</scope>
    <source>
        <strain evidence="2">441</strain>
    </source>
</reference>
<protein>
    <submittedName>
        <fullName evidence="1">Uncharacterized protein</fullName>
    </submittedName>
</protein>
<dbReference type="AlphaFoldDB" id="A0A0C9Z6I2"/>
<reference evidence="1 2" key="1">
    <citation type="submission" date="2014-04" db="EMBL/GenBank/DDBJ databases">
        <authorList>
            <consortium name="DOE Joint Genome Institute"/>
            <person name="Kuo A."/>
            <person name="Kohler A."/>
            <person name="Costa M.D."/>
            <person name="Nagy L.G."/>
            <person name="Floudas D."/>
            <person name="Copeland A."/>
            <person name="Barry K.W."/>
            <person name="Cichocki N."/>
            <person name="Veneault-Fourrey C."/>
            <person name="LaButti K."/>
            <person name="Lindquist E.A."/>
            <person name="Lipzen A."/>
            <person name="Lundell T."/>
            <person name="Morin E."/>
            <person name="Murat C."/>
            <person name="Sun H."/>
            <person name="Tunlid A."/>
            <person name="Henrissat B."/>
            <person name="Grigoriev I.V."/>
            <person name="Hibbett D.S."/>
            <person name="Martin F."/>
            <person name="Nordberg H.P."/>
            <person name="Cantor M.N."/>
            <person name="Hua S.X."/>
        </authorList>
    </citation>
    <scope>NUCLEOTIDE SEQUENCE [LARGE SCALE GENOMIC DNA]</scope>
    <source>
        <strain evidence="1 2">441</strain>
    </source>
</reference>
<dbReference type="HOGENOM" id="CLU_069664_1_0_1"/>
<name>A0A0C9Z6I2_9AGAM</name>